<comment type="caution">
    <text evidence="2">The sequence shown here is derived from an EMBL/GenBank/DDBJ whole genome shotgun (WGS) entry which is preliminary data.</text>
</comment>
<dbReference type="Gene3D" id="2.40.50.140">
    <property type="entry name" value="Nucleic acid-binding proteins"/>
    <property type="match status" value="1"/>
</dbReference>
<dbReference type="AlphaFoldDB" id="A0A9W7L9U7"/>
<dbReference type="PANTHER" id="PTHR21641:SF0">
    <property type="entry name" value="RNA-BINDING PROTEIN EIF1AD-RELATED"/>
    <property type="match status" value="1"/>
</dbReference>
<evidence type="ECO:0000256" key="1">
    <source>
        <dbReference type="SAM" id="MobiDB-lite"/>
    </source>
</evidence>
<feature type="region of interest" description="Disordered" evidence="1">
    <location>
        <begin position="154"/>
        <end position="225"/>
    </location>
</feature>
<dbReference type="GO" id="GO:0005634">
    <property type="term" value="C:nucleus"/>
    <property type="evidence" value="ECO:0007669"/>
    <property type="project" value="TreeGrafter"/>
</dbReference>
<dbReference type="PANTHER" id="PTHR21641">
    <property type="entry name" value="TRANSLATION INITIATION FACTOR-RELATED"/>
    <property type="match status" value="1"/>
</dbReference>
<evidence type="ECO:0000313" key="3">
    <source>
        <dbReference type="Proteomes" id="UP001165065"/>
    </source>
</evidence>
<proteinExistence type="predicted"/>
<dbReference type="InterPro" id="IPR039294">
    <property type="entry name" value="EIF1AD"/>
</dbReference>
<organism evidence="2 3">
    <name type="scientific">Triparma columacea</name>
    <dbReference type="NCBI Taxonomy" id="722753"/>
    <lineage>
        <taxon>Eukaryota</taxon>
        <taxon>Sar</taxon>
        <taxon>Stramenopiles</taxon>
        <taxon>Ochrophyta</taxon>
        <taxon>Bolidophyceae</taxon>
        <taxon>Parmales</taxon>
        <taxon>Triparmaceae</taxon>
        <taxon>Triparma</taxon>
    </lineage>
</organism>
<feature type="compositionally biased region" description="Polar residues" evidence="1">
    <location>
        <begin position="205"/>
        <end position="223"/>
    </location>
</feature>
<dbReference type="Proteomes" id="UP001165065">
    <property type="component" value="Unassembled WGS sequence"/>
</dbReference>
<evidence type="ECO:0000313" key="2">
    <source>
        <dbReference type="EMBL" id="GMI40690.1"/>
    </source>
</evidence>
<sequence>MSGAGRRSVYRKHLTNSILEGYPEPEEGEIVGRVVGSRGGNIIEIEIAREVDIQSSDGGDVFSGEEDVLYTAHESSNDDVKSSSNITTPTTTSINMGVSKISLSTPPILNSSLAILPTKFNKLVWVKRGDYVIAQGGFNENRVGNDGGGGKFGGGIGMVDGNKGSKKGDTTEGVGSKVQNNKKNDGDDTNDVNISVENVRKKSSGPGSSSFQKTKKPTTNQDTKAGGHKVNWIIKHILRDEQCKHLKVKGLWPMVFTDYDNEGRDEKGGGGKGEDGGKDYDGIVFTHGLDSTYSGVYENSEGPDLTEGDYFSEEFREEEEGGGMCWGRNVNKNKQYSAESDSDDTDDE</sequence>
<name>A0A9W7L9U7_9STRA</name>
<protein>
    <recommendedName>
        <fullName evidence="4">RNA-binding protein EIF1AD</fullName>
    </recommendedName>
</protein>
<dbReference type="OrthoDB" id="1738325at2759"/>
<accession>A0A9W7L9U7</accession>
<dbReference type="InterPro" id="IPR012340">
    <property type="entry name" value="NA-bd_OB-fold"/>
</dbReference>
<gene>
    <name evidence="2" type="ORF">TrCOL_g5089</name>
</gene>
<evidence type="ECO:0008006" key="4">
    <source>
        <dbReference type="Google" id="ProtNLM"/>
    </source>
</evidence>
<dbReference type="EMBL" id="BRYA01000134">
    <property type="protein sequence ID" value="GMI40690.1"/>
    <property type="molecule type" value="Genomic_DNA"/>
</dbReference>
<feature type="region of interest" description="Disordered" evidence="1">
    <location>
        <begin position="319"/>
        <end position="348"/>
    </location>
</feature>
<reference evidence="3" key="1">
    <citation type="journal article" date="2023" name="Commun. Biol.">
        <title>Genome analysis of Parmales, the sister group of diatoms, reveals the evolutionary specialization of diatoms from phago-mixotrophs to photoautotrophs.</title>
        <authorList>
            <person name="Ban H."/>
            <person name="Sato S."/>
            <person name="Yoshikawa S."/>
            <person name="Yamada K."/>
            <person name="Nakamura Y."/>
            <person name="Ichinomiya M."/>
            <person name="Sato N."/>
            <person name="Blanc-Mathieu R."/>
            <person name="Endo H."/>
            <person name="Kuwata A."/>
            <person name="Ogata H."/>
        </authorList>
    </citation>
    <scope>NUCLEOTIDE SEQUENCE [LARGE SCALE GENOMIC DNA]</scope>
</reference>
<keyword evidence="3" id="KW-1185">Reference proteome</keyword>